<dbReference type="Proteomes" id="UP000185161">
    <property type="component" value="Chromosome"/>
</dbReference>
<dbReference type="KEGG" id="skr:BRX40_21510"/>
<dbReference type="SUPFAM" id="SSF74653">
    <property type="entry name" value="TolA/TonB C-terminal domain"/>
    <property type="match status" value="1"/>
</dbReference>
<organism evidence="5 7">
    <name type="scientific">Sphingomonas koreensis</name>
    <dbReference type="NCBI Taxonomy" id="93064"/>
    <lineage>
        <taxon>Bacteria</taxon>
        <taxon>Pseudomonadati</taxon>
        <taxon>Pseudomonadota</taxon>
        <taxon>Alphaproteobacteria</taxon>
        <taxon>Sphingomonadales</taxon>
        <taxon>Sphingomonadaceae</taxon>
        <taxon>Sphingomonas</taxon>
    </lineage>
</organism>
<dbReference type="GO" id="GO:0019867">
    <property type="term" value="C:outer membrane"/>
    <property type="evidence" value="ECO:0007669"/>
    <property type="project" value="InterPro"/>
</dbReference>
<keyword evidence="7" id="KW-1185">Reference proteome</keyword>
<dbReference type="OrthoDB" id="9760333at2"/>
<dbReference type="InterPro" id="IPR011662">
    <property type="entry name" value="Secretin/TonB_short_N"/>
</dbReference>
<evidence type="ECO:0000313" key="6">
    <source>
        <dbReference type="EMBL" id="RSU99453.1"/>
    </source>
</evidence>
<evidence type="ECO:0000259" key="4">
    <source>
        <dbReference type="SMART" id="SM00965"/>
    </source>
</evidence>
<evidence type="ECO:0000256" key="3">
    <source>
        <dbReference type="ARBA" id="ARBA00023237"/>
    </source>
</evidence>
<dbReference type="EMBL" id="CP018820">
    <property type="protein sequence ID" value="APR54662.1"/>
    <property type="molecule type" value="Genomic_DNA"/>
</dbReference>
<evidence type="ECO:0000313" key="5">
    <source>
        <dbReference type="EMBL" id="APR54662.1"/>
    </source>
</evidence>
<dbReference type="GeneID" id="44135148"/>
<keyword evidence="3" id="KW-0998">Cell outer membrane</keyword>
<dbReference type="Gene3D" id="3.55.50.30">
    <property type="match status" value="1"/>
</dbReference>
<gene>
    <name evidence="5" type="ORF">BRX40_21510</name>
    <name evidence="6" type="ORF">CA257_19210</name>
</gene>
<dbReference type="STRING" id="93064.BRX40_21510"/>
<sequence>MPRTGTIGAVELAICASIVAIPCGGARALQAQPAERDYDIPAQDLETALLKLGRESGIDVLYERGVLAGLRSAPVKGALTPQAAVARMLAGAPVTHRFTSASAVLVLPAPKAGRDSGADSPPAGAATAPRLVLDRLQIKAERIIGQQPGPDYRPFGQLVRSTIARRLQDDPRTRGRSFSVRLAVAMDPHGIIRDPLVRRSSGTGQLDRAIVSVVSGTALPEPPPVGMPQPIWLEIVAR</sequence>
<evidence type="ECO:0000313" key="7">
    <source>
        <dbReference type="Proteomes" id="UP000185161"/>
    </source>
</evidence>
<proteinExistence type="predicted"/>
<dbReference type="EMBL" id="QQWO01000021">
    <property type="protein sequence ID" value="RSU99453.1"/>
    <property type="molecule type" value="Genomic_DNA"/>
</dbReference>
<keyword evidence="1" id="KW-0813">Transport</keyword>
<evidence type="ECO:0000256" key="1">
    <source>
        <dbReference type="ARBA" id="ARBA00022448"/>
    </source>
</evidence>
<name>A0A1L6JFF4_9SPHN</name>
<dbReference type="AlphaFoldDB" id="A0A1L6JFF4"/>
<accession>A0A1L6JFF4</accession>
<protein>
    <recommendedName>
        <fullName evidence="4">Secretin/TonB short N-terminal domain-containing protein</fullName>
    </recommendedName>
</protein>
<evidence type="ECO:0000256" key="2">
    <source>
        <dbReference type="ARBA" id="ARBA00023136"/>
    </source>
</evidence>
<reference evidence="7" key="2">
    <citation type="submission" date="2016-12" db="EMBL/GenBank/DDBJ databases">
        <title>Whole genome sequencing of Sphingomonas sp. ABOJV.</title>
        <authorList>
            <person name="Conlan S."/>
            <person name="Thomas P.J."/>
            <person name="Mullikin J."/>
            <person name="Palmore T.N."/>
            <person name="Frank K.M."/>
            <person name="Segre J.A."/>
        </authorList>
    </citation>
    <scope>NUCLEOTIDE SEQUENCE [LARGE SCALE GENOMIC DNA]</scope>
    <source>
        <strain evidence="7">ABOJV</strain>
    </source>
</reference>
<keyword evidence="2" id="KW-0472">Membrane</keyword>
<dbReference type="RefSeq" id="WP_075152924.1">
    <property type="nucleotide sequence ID" value="NZ_CP018820.1"/>
</dbReference>
<feature type="domain" description="Secretin/TonB short N-terminal" evidence="4">
    <location>
        <begin position="58"/>
        <end position="109"/>
    </location>
</feature>
<dbReference type="Gene3D" id="3.30.1150.10">
    <property type="match status" value="1"/>
</dbReference>
<evidence type="ECO:0000313" key="8">
    <source>
        <dbReference type="Proteomes" id="UP000286681"/>
    </source>
</evidence>
<reference evidence="5" key="1">
    <citation type="submission" date="2016-12" db="EMBL/GenBank/DDBJ databases">
        <title>Whole genome sequencing of Sphingomonas koreensis.</title>
        <authorList>
            <person name="Conlan S."/>
            <person name="Thomas P.J."/>
            <person name="Mullikin J."/>
            <person name="Palmore T.N."/>
            <person name="Frank K.M."/>
            <person name="Segre J.A."/>
        </authorList>
    </citation>
    <scope>NUCLEOTIDE SEQUENCE</scope>
    <source>
        <strain evidence="5">ABOJV</strain>
    </source>
</reference>
<dbReference type="SMART" id="SM00965">
    <property type="entry name" value="STN"/>
    <property type="match status" value="1"/>
</dbReference>
<dbReference type="Proteomes" id="UP000286681">
    <property type="component" value="Unassembled WGS sequence"/>
</dbReference>
<reference evidence="6 8" key="3">
    <citation type="submission" date="2018-07" db="EMBL/GenBank/DDBJ databases">
        <title>Genomic and Epidemiologic Investigation of an Indolent Hospital Outbreak.</title>
        <authorList>
            <person name="Johnson R.C."/>
            <person name="Deming C."/>
            <person name="Conlan S."/>
            <person name="Zellmer C.J."/>
            <person name="Michelin A.V."/>
            <person name="Lee-Lin S."/>
            <person name="Thomas P.J."/>
            <person name="Park M."/>
            <person name="Weingarten R.A."/>
            <person name="Less J."/>
            <person name="Dekker J.P."/>
            <person name="Frank K.M."/>
            <person name="Musser K.A."/>
            <person name="Mcquiston J.R."/>
            <person name="Henderson D.K."/>
            <person name="Lau A.F."/>
            <person name="Palmore T.N."/>
            <person name="Segre J.A."/>
        </authorList>
    </citation>
    <scope>NUCLEOTIDE SEQUENCE [LARGE SCALE GENOMIC DNA]</scope>
    <source>
        <strain evidence="6 8">SK-NIH.Env10_0317</strain>
    </source>
</reference>